<protein>
    <recommendedName>
        <fullName evidence="3">Menorin-like domain-containing protein</fullName>
    </recommendedName>
</protein>
<keyword evidence="5" id="KW-1185">Reference proteome</keyword>
<evidence type="ECO:0000256" key="2">
    <source>
        <dbReference type="SAM" id="SignalP"/>
    </source>
</evidence>
<feature type="domain" description="Menorin-like" evidence="3">
    <location>
        <begin position="83"/>
        <end position="315"/>
    </location>
</feature>
<proteinExistence type="inferred from homology"/>
<keyword evidence="2" id="KW-0732">Signal</keyword>
<dbReference type="EMBL" id="CABPRJ010000493">
    <property type="protein sequence ID" value="VVC29422.1"/>
    <property type="molecule type" value="Genomic_DNA"/>
</dbReference>
<dbReference type="PANTHER" id="PTHR21184:SF6">
    <property type="entry name" value="CONSERVED PLASMA MEMBRANE PROTEIN"/>
    <property type="match status" value="1"/>
</dbReference>
<feature type="signal peptide" evidence="2">
    <location>
        <begin position="1"/>
        <end position="23"/>
    </location>
</feature>
<evidence type="ECO:0000313" key="4">
    <source>
        <dbReference type="EMBL" id="VVC29422.1"/>
    </source>
</evidence>
<evidence type="ECO:0000256" key="1">
    <source>
        <dbReference type="ARBA" id="ARBA00044953"/>
    </source>
</evidence>
<accession>A0A5E4MD60</accession>
<feature type="chain" id="PRO_5022953185" description="Menorin-like domain-containing protein" evidence="2">
    <location>
        <begin position="24"/>
        <end position="358"/>
    </location>
</feature>
<dbReference type="OrthoDB" id="413402at2759"/>
<dbReference type="Pfam" id="PF10223">
    <property type="entry name" value="Menorin_N"/>
    <property type="match status" value="1"/>
</dbReference>
<name>A0A5E4MD60_9HEMI</name>
<dbReference type="InterPro" id="IPR019356">
    <property type="entry name" value="Menorin_dom"/>
</dbReference>
<evidence type="ECO:0000259" key="3">
    <source>
        <dbReference type="Pfam" id="PF10223"/>
    </source>
</evidence>
<organism evidence="4 5">
    <name type="scientific">Cinara cedri</name>
    <dbReference type="NCBI Taxonomy" id="506608"/>
    <lineage>
        <taxon>Eukaryota</taxon>
        <taxon>Metazoa</taxon>
        <taxon>Ecdysozoa</taxon>
        <taxon>Arthropoda</taxon>
        <taxon>Hexapoda</taxon>
        <taxon>Insecta</taxon>
        <taxon>Pterygota</taxon>
        <taxon>Neoptera</taxon>
        <taxon>Paraneoptera</taxon>
        <taxon>Hemiptera</taxon>
        <taxon>Sternorrhyncha</taxon>
        <taxon>Aphidomorpha</taxon>
        <taxon>Aphidoidea</taxon>
        <taxon>Aphididae</taxon>
        <taxon>Lachninae</taxon>
        <taxon>Cinara</taxon>
    </lineage>
</organism>
<gene>
    <name evidence="4" type="ORF">CINCED_3A021277</name>
</gene>
<comment type="similarity">
    <text evidence="1">Belongs to the menorin family.</text>
</comment>
<sequence length="358" mass="40994">MFVTSKWKLLIIIFIVIIKQSLQHEGKASESQLPIEPNVQAHFEKREVHSISDLNHDAKGDHLSTKAVISITDFDVKLILDYIMTSHDAMIQADIEKGNHVNEQVNDVLKTGNSSTINYENTTFQDLINKWKKTNKKLKLHFKSTDAFMSAIPTMKSIFETFDKEFQPWLCGDILVGPGPGDSPSIDAHTFIKNAKEKFPDSMLSLGWTTKKRTSNDENNETNDKYTMENVKEMIQVLDDVKYTKVVNYVVRASYAANSLDELLYLLDHDYSSTDNSTLTIVYNDQNDIINYPKLVEVIRDIGLTRVYLDVPNNVSVKLFDHFYRTNNEKKISSVIIGAERAGSDWDFGKTDWKMFNM</sequence>
<reference evidence="4 5" key="1">
    <citation type="submission" date="2019-08" db="EMBL/GenBank/DDBJ databases">
        <authorList>
            <person name="Alioto T."/>
            <person name="Alioto T."/>
            <person name="Gomez Garrido J."/>
        </authorList>
    </citation>
    <scope>NUCLEOTIDE SEQUENCE [LARGE SCALE GENOMIC DNA]</scope>
</reference>
<dbReference type="PANTHER" id="PTHR21184">
    <property type="entry name" value="MENORIN (DENDRITIC BRANCHING PROTEIN)"/>
    <property type="match status" value="1"/>
</dbReference>
<dbReference type="Proteomes" id="UP000325440">
    <property type="component" value="Unassembled WGS sequence"/>
</dbReference>
<evidence type="ECO:0000313" key="5">
    <source>
        <dbReference type="Proteomes" id="UP000325440"/>
    </source>
</evidence>
<dbReference type="AlphaFoldDB" id="A0A5E4MD60"/>
<dbReference type="GO" id="GO:0005615">
    <property type="term" value="C:extracellular space"/>
    <property type="evidence" value="ECO:0007669"/>
    <property type="project" value="TreeGrafter"/>
</dbReference>